<name>A0A1S8T7D7_9CLOT</name>
<gene>
    <name evidence="1" type="ORF">CLPUN_44780</name>
</gene>
<sequence>MSKFEFVTDDESEEFCTEIAEKMVELFIIFKDEAIGRINRCWKGLEIIGDDLIYHEDEEYWAKTIYYGKRSFWWLKEGSEDLKPIPYDN</sequence>
<evidence type="ECO:0000313" key="2">
    <source>
        <dbReference type="Proteomes" id="UP000190890"/>
    </source>
</evidence>
<dbReference type="OrthoDB" id="3395612at2"/>
<keyword evidence="2" id="KW-1185">Reference proteome</keyword>
<dbReference type="AlphaFoldDB" id="A0A1S8T7D7"/>
<comment type="caution">
    <text evidence="1">The sequence shown here is derived from an EMBL/GenBank/DDBJ whole genome shotgun (WGS) entry which is preliminary data.</text>
</comment>
<protein>
    <submittedName>
        <fullName evidence="1">Uncharacterized protein</fullName>
    </submittedName>
</protein>
<organism evidence="1 2">
    <name type="scientific">Clostridium puniceum</name>
    <dbReference type="NCBI Taxonomy" id="29367"/>
    <lineage>
        <taxon>Bacteria</taxon>
        <taxon>Bacillati</taxon>
        <taxon>Bacillota</taxon>
        <taxon>Clostridia</taxon>
        <taxon>Eubacteriales</taxon>
        <taxon>Clostridiaceae</taxon>
        <taxon>Clostridium</taxon>
    </lineage>
</organism>
<dbReference type="Proteomes" id="UP000190890">
    <property type="component" value="Unassembled WGS sequence"/>
</dbReference>
<dbReference type="RefSeq" id="WP_077849408.1">
    <property type="nucleotide sequence ID" value="NZ_LZZM01000213.1"/>
</dbReference>
<proteinExistence type="predicted"/>
<evidence type="ECO:0000313" key="1">
    <source>
        <dbReference type="EMBL" id="OOM73582.1"/>
    </source>
</evidence>
<dbReference type="EMBL" id="LZZM01000213">
    <property type="protein sequence ID" value="OOM73582.1"/>
    <property type="molecule type" value="Genomic_DNA"/>
</dbReference>
<reference evidence="1 2" key="1">
    <citation type="submission" date="2016-05" db="EMBL/GenBank/DDBJ databases">
        <title>Microbial solvent formation.</title>
        <authorList>
            <person name="Poehlein A."/>
            <person name="Montoya Solano J.D."/>
            <person name="Flitsch S."/>
            <person name="Krabben P."/>
            <person name="Duerre P."/>
            <person name="Daniel R."/>
        </authorList>
    </citation>
    <scope>NUCLEOTIDE SEQUENCE [LARGE SCALE GENOMIC DNA]</scope>
    <source>
        <strain evidence="1 2">DSM 2619</strain>
    </source>
</reference>
<accession>A0A1S8T7D7</accession>